<dbReference type="EMBL" id="JMIW01000001">
    <property type="protein sequence ID" value="KEO92043.1"/>
    <property type="molecule type" value="Genomic_DNA"/>
</dbReference>
<accession>A0A074MJK2</accession>
<reference evidence="3 4" key="1">
    <citation type="submission" date="2014-04" db="EMBL/GenBank/DDBJ databases">
        <title>A comprehensive comparison of genomes of Erythrobacter spp. strains.</title>
        <authorList>
            <person name="Zheng Q."/>
        </authorList>
    </citation>
    <scope>NUCLEOTIDE SEQUENCE [LARGE SCALE GENOMIC DNA]</scope>
    <source>
        <strain evidence="3 4">DSM 6997</strain>
    </source>
</reference>
<gene>
    <name evidence="3" type="ORF">EH31_05060</name>
</gene>
<dbReference type="STRING" id="1044.EH31_05060"/>
<evidence type="ECO:0000313" key="4">
    <source>
        <dbReference type="Proteomes" id="UP000027647"/>
    </source>
</evidence>
<dbReference type="RefSeq" id="WP_034958418.1">
    <property type="nucleotide sequence ID" value="NZ_JMIW01000001.1"/>
</dbReference>
<proteinExistence type="predicted"/>
<dbReference type="Proteomes" id="UP000027647">
    <property type="component" value="Unassembled WGS sequence"/>
</dbReference>
<keyword evidence="2" id="KW-0472">Membrane</keyword>
<feature type="transmembrane region" description="Helical" evidence="2">
    <location>
        <begin position="227"/>
        <end position="258"/>
    </location>
</feature>
<dbReference type="OrthoDB" id="7408328at2"/>
<protein>
    <submittedName>
        <fullName evidence="3">Uncharacterized protein</fullName>
    </submittedName>
</protein>
<dbReference type="AlphaFoldDB" id="A0A074MJK2"/>
<keyword evidence="2" id="KW-1133">Transmembrane helix</keyword>
<evidence type="ECO:0000256" key="2">
    <source>
        <dbReference type="SAM" id="Phobius"/>
    </source>
</evidence>
<comment type="caution">
    <text evidence="3">The sequence shown here is derived from an EMBL/GenBank/DDBJ whole genome shotgun (WGS) entry which is preliminary data.</text>
</comment>
<feature type="transmembrane region" description="Helical" evidence="2">
    <location>
        <begin position="278"/>
        <end position="300"/>
    </location>
</feature>
<name>A0A074MJK2_ERYLO</name>
<sequence length="363" mass="40276">MHEPAAKAFAKQREDTVISVCFATPLANAKTFGTIRKVADALDEVYRFREIILVVEDHLRDAFLPLVEEVSDVRLFVVRKGTEYYERRVIAAEEAIGDLVLIAQEDEIAHMDVCAFLNHAEGANAIALANCGKRRPFKSLLSWPFIALGRLAGFAVYPSDFQSIAMPRTLLNHILAHDEPRLALRYPPRDPRLPLSSYKAPEEVASRGAFKDIGKDMGRRMQLLQTLLVYLTPIILSVVAISSTILTLVGLAYAAWIIGALLLVDTLAPGWLTTNTMLAVSAIFMGVSTLGLSLGLQHLLRQQARDKGERVSEEVNRIDLFGKVAVDLNVELESENWARSDDLPSLETERSETRRPETKGDNG</sequence>
<feature type="region of interest" description="Disordered" evidence="1">
    <location>
        <begin position="341"/>
        <end position="363"/>
    </location>
</feature>
<evidence type="ECO:0000256" key="1">
    <source>
        <dbReference type="SAM" id="MobiDB-lite"/>
    </source>
</evidence>
<keyword evidence="2" id="KW-0812">Transmembrane</keyword>
<dbReference type="eggNOG" id="ENOG5030HRD">
    <property type="taxonomic scope" value="Bacteria"/>
</dbReference>
<organism evidence="3 4">
    <name type="scientific">Erythrobacter longus</name>
    <dbReference type="NCBI Taxonomy" id="1044"/>
    <lineage>
        <taxon>Bacteria</taxon>
        <taxon>Pseudomonadati</taxon>
        <taxon>Pseudomonadota</taxon>
        <taxon>Alphaproteobacteria</taxon>
        <taxon>Sphingomonadales</taxon>
        <taxon>Erythrobacteraceae</taxon>
        <taxon>Erythrobacter/Porphyrobacter group</taxon>
        <taxon>Erythrobacter</taxon>
    </lineage>
</organism>
<keyword evidence="4" id="KW-1185">Reference proteome</keyword>
<evidence type="ECO:0000313" key="3">
    <source>
        <dbReference type="EMBL" id="KEO92043.1"/>
    </source>
</evidence>